<dbReference type="Proteomes" id="UP000652761">
    <property type="component" value="Unassembled WGS sequence"/>
</dbReference>
<dbReference type="AlphaFoldDB" id="A0A843TII6"/>
<organism evidence="1 2">
    <name type="scientific">Colocasia esculenta</name>
    <name type="common">Wild taro</name>
    <name type="synonym">Arum esculentum</name>
    <dbReference type="NCBI Taxonomy" id="4460"/>
    <lineage>
        <taxon>Eukaryota</taxon>
        <taxon>Viridiplantae</taxon>
        <taxon>Streptophyta</taxon>
        <taxon>Embryophyta</taxon>
        <taxon>Tracheophyta</taxon>
        <taxon>Spermatophyta</taxon>
        <taxon>Magnoliopsida</taxon>
        <taxon>Liliopsida</taxon>
        <taxon>Araceae</taxon>
        <taxon>Aroideae</taxon>
        <taxon>Colocasieae</taxon>
        <taxon>Colocasia</taxon>
    </lineage>
</organism>
<reference evidence="1" key="1">
    <citation type="submission" date="2017-07" db="EMBL/GenBank/DDBJ databases">
        <title>Taro Niue Genome Assembly and Annotation.</title>
        <authorList>
            <person name="Atibalentja N."/>
            <person name="Keating K."/>
            <person name="Fields C.J."/>
        </authorList>
    </citation>
    <scope>NUCLEOTIDE SEQUENCE</scope>
    <source>
        <strain evidence="1">Niue_2</strain>
        <tissue evidence="1">Leaf</tissue>
    </source>
</reference>
<accession>A0A843TII6</accession>
<keyword evidence="2" id="KW-1185">Reference proteome</keyword>
<name>A0A843TII6_COLES</name>
<gene>
    <name evidence="1" type="ORF">Taro_002350</name>
</gene>
<comment type="caution">
    <text evidence="1">The sequence shown here is derived from an EMBL/GenBank/DDBJ whole genome shotgun (WGS) entry which is preliminary data.</text>
</comment>
<evidence type="ECO:0000313" key="2">
    <source>
        <dbReference type="Proteomes" id="UP000652761"/>
    </source>
</evidence>
<proteinExistence type="predicted"/>
<protein>
    <submittedName>
        <fullName evidence="1">Uncharacterized protein</fullName>
    </submittedName>
</protein>
<sequence>MNASALLDMIRGTASVTRGTGFWLASDMGDAFKGFKRGVCPGRDFDQSAKSLVSARQSRGRSVPCRGACCGIPDGGFPVISTSDGPCGTGTTRGRRSEHGCAIGEEVLASSSWFGPARCVTYRLWCVVVASLYRLVFDHWLWFVYEPLVKVIFVKPLTVVMCPGSGTVLWFSVVPRVAGVASETLLGLRSSADLYHSSRIVESSKLVLPREEGDAIMNASALMDVIPGTASVTRGTGFWLASDMGDAFKGFKRGVCPGRDFDQSVKSFVSARQSRGCYVRRRGGCYGVPDGGFPTISTSGGPCGTGTTRGRRSEHGCAIGEEVLASSNCLVVRRLFRNTSLVSYRSTRCLGLVPVPEYRRVAGVASETLLGLRSLV</sequence>
<dbReference type="EMBL" id="NMUH01000055">
    <property type="protein sequence ID" value="MQL70066.1"/>
    <property type="molecule type" value="Genomic_DNA"/>
</dbReference>
<evidence type="ECO:0000313" key="1">
    <source>
        <dbReference type="EMBL" id="MQL70066.1"/>
    </source>
</evidence>